<dbReference type="Proteomes" id="UP000003175">
    <property type="component" value="Unassembled WGS sequence"/>
</dbReference>
<dbReference type="InterPro" id="IPR052340">
    <property type="entry name" value="RNase_Y/CdgJ"/>
</dbReference>
<comment type="caution">
    <text evidence="3">The sequence shown here is derived from an EMBL/GenBank/DDBJ whole genome shotgun (WGS) entry which is preliminary data.</text>
</comment>
<dbReference type="PANTHER" id="PTHR33525:SF4">
    <property type="entry name" value="CYCLIC DI-GMP PHOSPHODIESTERASE CDGJ"/>
    <property type="match status" value="1"/>
</dbReference>
<dbReference type="SMART" id="SM00052">
    <property type="entry name" value="EAL"/>
    <property type="match status" value="1"/>
</dbReference>
<dbReference type="Gene3D" id="1.10.3210.10">
    <property type="entry name" value="Hypothetical protein af1432"/>
    <property type="match status" value="1"/>
</dbReference>
<dbReference type="Pfam" id="PF00563">
    <property type="entry name" value="EAL"/>
    <property type="match status" value="1"/>
</dbReference>
<feature type="domain" description="EAL" evidence="1">
    <location>
        <begin position="1"/>
        <end position="213"/>
    </location>
</feature>
<name>A0ABN0DNC9_9FIRM</name>
<dbReference type="PIRSF" id="PIRSF003180">
    <property type="entry name" value="DiGMPpdiest_YuxH"/>
    <property type="match status" value="1"/>
</dbReference>
<dbReference type="EMBL" id="ADGH01000016">
    <property type="protein sequence ID" value="EHG23820.1"/>
    <property type="molecule type" value="Genomic_DNA"/>
</dbReference>
<feature type="domain" description="HDOD" evidence="2">
    <location>
        <begin position="207"/>
        <end position="395"/>
    </location>
</feature>
<dbReference type="InterPro" id="IPR013976">
    <property type="entry name" value="HDOD"/>
</dbReference>
<dbReference type="PANTHER" id="PTHR33525">
    <property type="match status" value="1"/>
</dbReference>
<evidence type="ECO:0000313" key="4">
    <source>
        <dbReference type="Proteomes" id="UP000003175"/>
    </source>
</evidence>
<accession>A0ABN0DNC9</accession>
<dbReference type="InterPro" id="IPR001633">
    <property type="entry name" value="EAL_dom"/>
</dbReference>
<dbReference type="PROSITE" id="PS50883">
    <property type="entry name" value="EAL"/>
    <property type="match status" value="1"/>
</dbReference>
<gene>
    <name evidence="3" type="ORF">HMPREF9432_01494</name>
</gene>
<evidence type="ECO:0008006" key="5">
    <source>
        <dbReference type="Google" id="ProtNLM"/>
    </source>
</evidence>
<reference evidence="3 4" key="1">
    <citation type="submission" date="2011-08" db="EMBL/GenBank/DDBJ databases">
        <title>The Genome Sequence of Selenomonas noxia F0398.</title>
        <authorList>
            <consortium name="The Broad Institute Genome Sequencing Platform"/>
            <person name="Earl A."/>
            <person name="Ward D."/>
            <person name="Feldgarden M."/>
            <person name="Gevers D."/>
            <person name="Izard J."/>
            <person name="Ganesan A."/>
            <person name="Blanton J.M."/>
            <person name="Baranova O.V."/>
            <person name="Tanner A.C."/>
            <person name="Dewhirst F.E."/>
            <person name="Young S.K."/>
            <person name="Zeng Q."/>
            <person name="Gargeya S."/>
            <person name="Fitzgerald M."/>
            <person name="Haas B."/>
            <person name="Abouelleil A."/>
            <person name="Alvarado L."/>
            <person name="Arachchi H.M."/>
            <person name="Berlin A."/>
            <person name="Brown A."/>
            <person name="Chapman S.B."/>
            <person name="Chen Z."/>
            <person name="Dunbar C."/>
            <person name="Freedman E."/>
            <person name="Gearin G."/>
            <person name="Gellesch M."/>
            <person name="Goldberg J."/>
            <person name="Griggs A."/>
            <person name="Gujja S."/>
            <person name="Heiman D."/>
            <person name="Howarth C."/>
            <person name="Larson L."/>
            <person name="Lui A."/>
            <person name="MacDonald P.J.P."/>
            <person name="Montmayeur A."/>
            <person name="Murphy C."/>
            <person name="Neiman D."/>
            <person name="Pearson M."/>
            <person name="Priest M."/>
            <person name="Roberts A."/>
            <person name="Saif S."/>
            <person name="Shea T."/>
            <person name="Shenoy N."/>
            <person name="Sisk P."/>
            <person name="Stolte C."/>
            <person name="Sykes S."/>
            <person name="Wortman J."/>
            <person name="Nusbaum C."/>
            <person name="Birren B."/>
        </authorList>
    </citation>
    <scope>NUCLEOTIDE SEQUENCE [LARGE SCALE GENOMIC DNA]</scope>
    <source>
        <strain evidence="3 4">F0398</strain>
    </source>
</reference>
<dbReference type="InterPro" id="IPR035919">
    <property type="entry name" value="EAL_sf"/>
</dbReference>
<organism evidence="3 4">
    <name type="scientific">Selenomonas noxia F0398</name>
    <dbReference type="NCBI Taxonomy" id="702437"/>
    <lineage>
        <taxon>Bacteria</taxon>
        <taxon>Bacillati</taxon>
        <taxon>Bacillota</taxon>
        <taxon>Negativicutes</taxon>
        <taxon>Selenomonadales</taxon>
        <taxon>Selenomonadaceae</taxon>
        <taxon>Selenomonas</taxon>
    </lineage>
</organism>
<dbReference type="PROSITE" id="PS51833">
    <property type="entry name" value="HDOD"/>
    <property type="match status" value="1"/>
</dbReference>
<sequence>MTQKGSLMEEAFIGRQAILDQKKNVYAYEILFRSGLKNAFDPSLDGNVATQSVMVNTMLDFGMKKLVSDKKAFINFTEKNLLNRAPQLLPADSIVVEILETVQPTPAILEVVQELKDEGYKIALDDFVLLPGYEPLIDMADIIKVDFRITEDPEERKRLREILPGHVRLLAEKIETEEEFHQALEYGYVLFQGYFFCKPVVLHKKKLTSNALSQIRLLKEVNRQDFDFSAIINVISSDTNLVHKLLTYINSVGIGLTYHISNLRQAAVLLGSGGMRRWVTLISLQTFSEDKPPELFTISLLRAKFCELIAHEIKRPDLTPDTGFLLGMFSLLDVLLSQPMEEVLKEVGLSSELNAALLGEDNILRHVLDLVIAYEQGDWDKVIACCRRENIPVEHLQPCYDEVLKWYNTLQTVR</sequence>
<dbReference type="Gene3D" id="3.20.20.450">
    <property type="entry name" value="EAL domain"/>
    <property type="match status" value="1"/>
</dbReference>
<proteinExistence type="predicted"/>
<protein>
    <recommendedName>
        <fullName evidence="5">HDOD domain-containing protein</fullName>
    </recommendedName>
</protein>
<dbReference type="SUPFAM" id="SSF141868">
    <property type="entry name" value="EAL domain-like"/>
    <property type="match status" value="1"/>
</dbReference>
<keyword evidence="4" id="KW-1185">Reference proteome</keyword>
<evidence type="ECO:0000259" key="1">
    <source>
        <dbReference type="PROSITE" id="PS50883"/>
    </source>
</evidence>
<dbReference type="InterPro" id="IPR014408">
    <property type="entry name" value="dGMP_Pdiesterase_EAL/HD-GYP"/>
</dbReference>
<evidence type="ECO:0000259" key="2">
    <source>
        <dbReference type="PROSITE" id="PS51833"/>
    </source>
</evidence>
<dbReference type="Pfam" id="PF08668">
    <property type="entry name" value="HDOD"/>
    <property type="match status" value="1"/>
</dbReference>
<evidence type="ECO:0000313" key="3">
    <source>
        <dbReference type="EMBL" id="EHG23820.1"/>
    </source>
</evidence>
<dbReference type="SUPFAM" id="SSF109604">
    <property type="entry name" value="HD-domain/PDEase-like"/>
    <property type="match status" value="1"/>
</dbReference>